<sequence>MGLLTDTMIRNARAKTGDRLVLSDGGGLELQVTAKGVKSWYLRVRVKSEDGGTGLQRRIPLGAYPAVSLSDARIEAARIRSEARTGRDPKAAAARSSLGTGKPKTVAAAAKLYSDHLEAGGRAKSYVSERSRLLTLYLLPKLGKLSPQDVDRAMLSAVVEQEAKRQLKAKQKGVQARRLASVITAMWRFLEDKGWLVRRGEADRLLVSVGAEQPRDRVLSDQELGSVAFALGLLDGKTFYDRQDNGHRPSDRGTLDAMALALLLGLRGGEATALMSEDVVDDPETGMTILRIASRGGKTAAARRDIPLPPLALSIVRRRQKQAKHGQLFPTPSGKSVDRLTVSGLGYAASQLADKLGHRDAEGRKWTTHDLRRTLASILGERDVVEAVQKRILGHAGADVTSRVYDRSRRQKQMLEALTTAETWILERARVAAKATDKVVALTGR</sequence>
<keyword evidence="4" id="KW-0233">DNA recombination</keyword>
<dbReference type="InterPro" id="IPR044068">
    <property type="entry name" value="CB"/>
</dbReference>
<dbReference type="PANTHER" id="PTHR30629">
    <property type="entry name" value="PROPHAGE INTEGRASE"/>
    <property type="match status" value="1"/>
</dbReference>
<keyword evidence="10" id="KW-1185">Reference proteome</keyword>
<dbReference type="PANTHER" id="PTHR30629:SF2">
    <property type="entry name" value="PROPHAGE INTEGRASE INTS-RELATED"/>
    <property type="match status" value="1"/>
</dbReference>
<dbReference type="Pfam" id="PF13356">
    <property type="entry name" value="Arm-DNA-bind_3"/>
    <property type="match status" value="1"/>
</dbReference>
<dbReference type="Gene3D" id="1.10.150.130">
    <property type="match status" value="1"/>
</dbReference>
<organism evidence="9 10">
    <name type="scientific">Azospirillum oryzae</name>
    <dbReference type="NCBI Taxonomy" id="286727"/>
    <lineage>
        <taxon>Bacteria</taxon>
        <taxon>Pseudomonadati</taxon>
        <taxon>Pseudomonadota</taxon>
        <taxon>Alphaproteobacteria</taxon>
        <taxon>Rhodospirillales</taxon>
        <taxon>Azospirillaceae</taxon>
        <taxon>Azospirillum</taxon>
    </lineage>
</organism>
<evidence type="ECO:0000256" key="3">
    <source>
        <dbReference type="ARBA" id="ARBA00023125"/>
    </source>
</evidence>
<dbReference type="InterPro" id="IPR038488">
    <property type="entry name" value="Integrase_DNA-bd_sf"/>
</dbReference>
<dbReference type="RefSeq" id="WP_174757324.1">
    <property type="nucleotide sequence ID" value="NZ_BSOV01000019.1"/>
</dbReference>
<dbReference type="Gene3D" id="3.30.160.390">
    <property type="entry name" value="Integrase, DNA-binding domain"/>
    <property type="match status" value="1"/>
</dbReference>
<feature type="compositionally biased region" description="Basic and acidic residues" evidence="6">
    <location>
        <begin position="80"/>
        <end position="90"/>
    </location>
</feature>
<dbReference type="KEGG" id="aoz:HUE56_19730"/>
<dbReference type="InterPro" id="IPR002104">
    <property type="entry name" value="Integrase_catalytic"/>
</dbReference>
<dbReference type="InterPro" id="IPR010998">
    <property type="entry name" value="Integrase_recombinase_N"/>
</dbReference>
<dbReference type="InterPro" id="IPR025166">
    <property type="entry name" value="Integrase_DNA_bind_dom"/>
</dbReference>
<feature type="domain" description="Tyr recombinase" evidence="7">
    <location>
        <begin position="214"/>
        <end position="419"/>
    </location>
</feature>
<dbReference type="InterPro" id="IPR013762">
    <property type="entry name" value="Integrase-like_cat_sf"/>
</dbReference>
<dbReference type="PROSITE" id="PS51900">
    <property type="entry name" value="CB"/>
    <property type="match status" value="1"/>
</dbReference>
<name>A0A6N1ALM1_9PROT</name>
<accession>A0A6N1ALM1</accession>
<dbReference type="InterPro" id="IPR011010">
    <property type="entry name" value="DNA_brk_join_enz"/>
</dbReference>
<feature type="domain" description="Core-binding (CB)" evidence="8">
    <location>
        <begin position="104"/>
        <end position="191"/>
    </location>
</feature>
<evidence type="ECO:0000256" key="1">
    <source>
        <dbReference type="ARBA" id="ARBA00008857"/>
    </source>
</evidence>
<evidence type="ECO:0000259" key="7">
    <source>
        <dbReference type="PROSITE" id="PS51898"/>
    </source>
</evidence>
<dbReference type="Pfam" id="PF00589">
    <property type="entry name" value="Phage_integrase"/>
    <property type="match status" value="1"/>
</dbReference>
<dbReference type="GO" id="GO:0015074">
    <property type="term" value="P:DNA integration"/>
    <property type="evidence" value="ECO:0007669"/>
    <property type="project" value="UniProtKB-KW"/>
</dbReference>
<proteinExistence type="inferred from homology"/>
<evidence type="ECO:0000256" key="2">
    <source>
        <dbReference type="ARBA" id="ARBA00022908"/>
    </source>
</evidence>
<evidence type="ECO:0000259" key="8">
    <source>
        <dbReference type="PROSITE" id="PS51900"/>
    </source>
</evidence>
<gene>
    <name evidence="9" type="ORF">HUE56_19730</name>
</gene>
<keyword evidence="3 5" id="KW-0238">DNA-binding</keyword>
<dbReference type="Gene3D" id="1.10.443.10">
    <property type="entry name" value="Intergrase catalytic core"/>
    <property type="match status" value="1"/>
</dbReference>
<dbReference type="GO" id="GO:0006310">
    <property type="term" value="P:DNA recombination"/>
    <property type="evidence" value="ECO:0007669"/>
    <property type="project" value="UniProtKB-KW"/>
</dbReference>
<comment type="similarity">
    <text evidence="1">Belongs to the 'phage' integrase family.</text>
</comment>
<dbReference type="PROSITE" id="PS51898">
    <property type="entry name" value="TYR_RECOMBINASE"/>
    <property type="match status" value="1"/>
</dbReference>
<evidence type="ECO:0000313" key="9">
    <source>
        <dbReference type="EMBL" id="QKS52596.1"/>
    </source>
</evidence>
<evidence type="ECO:0000256" key="5">
    <source>
        <dbReference type="PROSITE-ProRule" id="PRU01248"/>
    </source>
</evidence>
<dbReference type="SUPFAM" id="SSF56349">
    <property type="entry name" value="DNA breaking-rejoining enzymes"/>
    <property type="match status" value="1"/>
</dbReference>
<dbReference type="InterPro" id="IPR050808">
    <property type="entry name" value="Phage_Integrase"/>
</dbReference>
<reference evidence="9 10" key="1">
    <citation type="submission" date="2020-06" db="EMBL/GenBank/DDBJ databases">
        <title>Complete genome of Azosprillum oryzae KACC14407.</title>
        <authorList>
            <person name="Kim M."/>
            <person name="Park Y.-J."/>
            <person name="Shin J.-H."/>
        </authorList>
    </citation>
    <scope>NUCLEOTIDE SEQUENCE [LARGE SCALE GENOMIC DNA]</scope>
    <source>
        <strain evidence="9 10">KACC 14407</strain>
    </source>
</reference>
<feature type="region of interest" description="Disordered" evidence="6">
    <location>
        <begin position="80"/>
        <end position="99"/>
    </location>
</feature>
<evidence type="ECO:0000256" key="6">
    <source>
        <dbReference type="SAM" id="MobiDB-lite"/>
    </source>
</evidence>
<evidence type="ECO:0000313" key="10">
    <source>
        <dbReference type="Proteomes" id="UP000509702"/>
    </source>
</evidence>
<protein>
    <submittedName>
        <fullName evidence="9">Integrase family protein</fullName>
    </submittedName>
</protein>
<keyword evidence="2" id="KW-0229">DNA integration</keyword>
<dbReference type="EMBL" id="CP054619">
    <property type="protein sequence ID" value="QKS52596.1"/>
    <property type="molecule type" value="Genomic_DNA"/>
</dbReference>
<dbReference type="GO" id="GO:0003677">
    <property type="term" value="F:DNA binding"/>
    <property type="evidence" value="ECO:0007669"/>
    <property type="project" value="UniProtKB-UniRule"/>
</dbReference>
<evidence type="ECO:0000256" key="4">
    <source>
        <dbReference type="ARBA" id="ARBA00023172"/>
    </source>
</evidence>
<dbReference type="Proteomes" id="UP000509702">
    <property type="component" value="Chromosome"/>
</dbReference>
<dbReference type="AlphaFoldDB" id="A0A6N1ALM1"/>